<dbReference type="AlphaFoldDB" id="A0A8T2NFD0"/>
<sequence length="74" mass="7700">MGEGVPPRTVLDTNRAVAGAASVKQRHLAAGGLALQRCIHSPPLCVSRAPEDDTSMESFHGLSIGFTSVSEACH</sequence>
<dbReference type="EMBL" id="JAFBMS010000128">
    <property type="protein sequence ID" value="KAG9335157.1"/>
    <property type="molecule type" value="Genomic_DNA"/>
</dbReference>
<accession>A0A8T2NFD0</accession>
<keyword evidence="2" id="KW-1185">Reference proteome</keyword>
<comment type="caution">
    <text evidence="1">The sequence shown here is derived from an EMBL/GenBank/DDBJ whole genome shotgun (WGS) entry which is preliminary data.</text>
</comment>
<gene>
    <name evidence="1" type="ORF">JZ751_005630</name>
</gene>
<reference evidence="1" key="1">
    <citation type="thesis" date="2021" institute="BYU ScholarsArchive" country="Provo, UT, USA">
        <title>Applications of and Algorithms for Genome Assembly and Genomic Analyses with an Emphasis on Marine Teleosts.</title>
        <authorList>
            <person name="Pickett B.D."/>
        </authorList>
    </citation>
    <scope>NUCLEOTIDE SEQUENCE</scope>
    <source>
        <strain evidence="1">HI-2016</strain>
    </source>
</reference>
<dbReference type="Proteomes" id="UP000824540">
    <property type="component" value="Unassembled WGS sequence"/>
</dbReference>
<evidence type="ECO:0000313" key="2">
    <source>
        <dbReference type="Proteomes" id="UP000824540"/>
    </source>
</evidence>
<evidence type="ECO:0000313" key="1">
    <source>
        <dbReference type="EMBL" id="KAG9335157.1"/>
    </source>
</evidence>
<proteinExistence type="predicted"/>
<protein>
    <submittedName>
        <fullName evidence="1">Uncharacterized protein</fullName>
    </submittedName>
</protein>
<name>A0A8T2NFD0_9TELE</name>
<organism evidence="1 2">
    <name type="scientific">Albula glossodonta</name>
    <name type="common">roundjaw bonefish</name>
    <dbReference type="NCBI Taxonomy" id="121402"/>
    <lineage>
        <taxon>Eukaryota</taxon>
        <taxon>Metazoa</taxon>
        <taxon>Chordata</taxon>
        <taxon>Craniata</taxon>
        <taxon>Vertebrata</taxon>
        <taxon>Euteleostomi</taxon>
        <taxon>Actinopterygii</taxon>
        <taxon>Neopterygii</taxon>
        <taxon>Teleostei</taxon>
        <taxon>Albuliformes</taxon>
        <taxon>Albulidae</taxon>
        <taxon>Albula</taxon>
    </lineage>
</organism>